<feature type="domain" description="Response regulatory" evidence="6">
    <location>
        <begin position="3"/>
        <end position="119"/>
    </location>
</feature>
<comment type="subcellular location">
    <subcellularLocation>
        <location evidence="1">Cell envelope</location>
    </subcellularLocation>
</comment>
<dbReference type="Gene3D" id="2.40.50.100">
    <property type="match status" value="1"/>
</dbReference>
<dbReference type="Gene3D" id="3.40.50.2300">
    <property type="match status" value="1"/>
</dbReference>
<dbReference type="Gene3D" id="2.40.30.170">
    <property type="match status" value="1"/>
</dbReference>
<keyword evidence="2 4" id="KW-0175">Coiled coil</keyword>
<dbReference type="Proteomes" id="UP000621307">
    <property type="component" value="Unassembled WGS sequence"/>
</dbReference>
<dbReference type="Gene3D" id="1.10.287.470">
    <property type="entry name" value="Helix hairpin bin"/>
    <property type="match status" value="1"/>
</dbReference>
<dbReference type="PROSITE" id="PS50110">
    <property type="entry name" value="RESPONSE_REGULATORY"/>
    <property type="match status" value="1"/>
</dbReference>
<evidence type="ECO:0000313" key="7">
    <source>
        <dbReference type="EMBL" id="MBD2255480.1"/>
    </source>
</evidence>
<dbReference type="RefSeq" id="WP_190572393.1">
    <property type="nucleotide sequence ID" value="NZ_JACJQL010000099.1"/>
</dbReference>
<evidence type="ECO:0000256" key="4">
    <source>
        <dbReference type="SAM" id="Coils"/>
    </source>
</evidence>
<evidence type="ECO:0000256" key="5">
    <source>
        <dbReference type="SAM" id="Phobius"/>
    </source>
</evidence>
<reference evidence="7 8" key="1">
    <citation type="journal article" date="2020" name="ISME J.">
        <title>Comparative genomics reveals insights into cyanobacterial evolution and habitat adaptation.</title>
        <authorList>
            <person name="Chen M.Y."/>
            <person name="Teng W.K."/>
            <person name="Zhao L."/>
            <person name="Hu C.X."/>
            <person name="Zhou Y.K."/>
            <person name="Han B.P."/>
            <person name="Song L.R."/>
            <person name="Shu W.S."/>
        </authorList>
    </citation>
    <scope>NUCLEOTIDE SEQUENCE [LARGE SCALE GENOMIC DNA]</scope>
    <source>
        <strain evidence="7 8">FACHB-3921</strain>
    </source>
</reference>
<evidence type="ECO:0000259" key="6">
    <source>
        <dbReference type="PROSITE" id="PS50110"/>
    </source>
</evidence>
<feature type="transmembrane region" description="Helical" evidence="5">
    <location>
        <begin position="200"/>
        <end position="222"/>
    </location>
</feature>
<dbReference type="PANTHER" id="PTHR32347">
    <property type="entry name" value="EFFLUX SYSTEM COMPONENT YKNX-RELATED"/>
    <property type="match status" value="1"/>
</dbReference>
<dbReference type="SMART" id="SM00448">
    <property type="entry name" value="REC"/>
    <property type="match status" value="1"/>
</dbReference>
<dbReference type="SUPFAM" id="SSF52172">
    <property type="entry name" value="CheY-like"/>
    <property type="match status" value="1"/>
</dbReference>
<accession>A0ABR8BPL3</accession>
<dbReference type="EMBL" id="JACJQL010000099">
    <property type="protein sequence ID" value="MBD2255480.1"/>
    <property type="molecule type" value="Genomic_DNA"/>
</dbReference>
<dbReference type="InterPro" id="IPR058245">
    <property type="entry name" value="NreC/VraR/RcsB-like_REC"/>
</dbReference>
<dbReference type="CDD" id="cd17535">
    <property type="entry name" value="REC_NarL-like"/>
    <property type="match status" value="1"/>
</dbReference>
<dbReference type="Pfam" id="PF00072">
    <property type="entry name" value="Response_reg"/>
    <property type="match status" value="1"/>
</dbReference>
<keyword evidence="5" id="KW-0472">Membrane</keyword>
<name>A0ABR8BPL3_9NOSO</name>
<proteinExistence type="predicted"/>
<comment type="caution">
    <text evidence="7">The sequence shown here is derived from an EMBL/GenBank/DDBJ whole genome shotgun (WGS) entry which is preliminary data.</text>
</comment>
<evidence type="ECO:0000256" key="2">
    <source>
        <dbReference type="ARBA" id="ARBA00023054"/>
    </source>
</evidence>
<gene>
    <name evidence="7" type="ORF">H6G14_30190</name>
</gene>
<evidence type="ECO:0000256" key="1">
    <source>
        <dbReference type="ARBA" id="ARBA00004196"/>
    </source>
</evidence>
<keyword evidence="8" id="KW-1185">Reference proteome</keyword>
<dbReference type="InterPro" id="IPR050465">
    <property type="entry name" value="UPF0194_transport"/>
</dbReference>
<feature type="coiled-coil region" evidence="4">
    <location>
        <begin position="388"/>
        <end position="486"/>
    </location>
</feature>
<evidence type="ECO:0000256" key="3">
    <source>
        <dbReference type="PROSITE-ProRule" id="PRU00169"/>
    </source>
</evidence>
<organism evidence="7 8">
    <name type="scientific">Nostoc parmelioides FACHB-3921</name>
    <dbReference type="NCBI Taxonomy" id="2692909"/>
    <lineage>
        <taxon>Bacteria</taxon>
        <taxon>Bacillati</taxon>
        <taxon>Cyanobacteriota</taxon>
        <taxon>Cyanophyceae</taxon>
        <taxon>Nostocales</taxon>
        <taxon>Nostocaceae</taxon>
        <taxon>Nostoc</taxon>
    </lineage>
</organism>
<sequence length="605" mass="68123">MVRILLVNEQQYIRRYLQSLLDPDLDLEVIATTQKVKDAIKQVENFQPDIVLMDIDILDIDGVKATKTICQRCPHTKVLVLSSNDRDEYIHQSLDAGAMGYLLKDVSVEELREAIRFVCQGYSELESSLLEKTILKVPASALVSANVTDRTSHVKTLVEENPVKLSARKSDFKLFGKLITHPSLKKEGSSQSEQPHTKQIAWYQLLILLIIAVSCTVGIYVIRQVLRKPLPALNYLQQNSTLLGTEFTGKVKPAQTLKIAASDPSVVEKINIHIGDKVRLGQPLLVLKNPDGDREIQQLWQQRQSVLQQEQAALQQQQAAQQQVFIWEQKINESDRQETPLATKIADADLDVALNQTQADKLPLPQRQDSVERTKAIYERSQSRVRRFQQLYQQGAIAKDQLEQAEADLKVAKADYQVAQTAAVTAKNLEIAKQQKFQLQRQVSLKQQQSKQQELKAQLQNLRLEYQQATERLNLIRKQSTQLLQRQTPSVNTIVRSTSAGVVVQLPVKIGDQIFTGNPLLELAQLKYLNVEVLVNARLINALRRGQKATVQVGTGEAAQKFDGKIVTINPLPSEDMSHTVEIQFENPTDALLVGQMAAIRFLPE</sequence>
<keyword evidence="3" id="KW-0597">Phosphoprotein</keyword>
<keyword evidence="5" id="KW-1133">Transmembrane helix</keyword>
<protein>
    <submittedName>
        <fullName evidence="7">Response regulator</fullName>
    </submittedName>
</protein>
<keyword evidence="5" id="KW-0812">Transmembrane</keyword>
<dbReference type="InterPro" id="IPR001789">
    <property type="entry name" value="Sig_transdc_resp-reg_receiver"/>
</dbReference>
<evidence type="ECO:0000313" key="8">
    <source>
        <dbReference type="Proteomes" id="UP000621307"/>
    </source>
</evidence>
<feature type="modified residue" description="4-aspartylphosphate" evidence="3">
    <location>
        <position position="54"/>
    </location>
</feature>
<dbReference type="InterPro" id="IPR011006">
    <property type="entry name" value="CheY-like_superfamily"/>
</dbReference>